<feature type="signal peptide" evidence="1">
    <location>
        <begin position="1"/>
        <end position="23"/>
    </location>
</feature>
<sequence>MMNLMKKAALITVTVMMSSLALAAQPGGTYQFDKEGAHQFVMFKISHLGYSWLYGRFNDFNGSFTVDADNPENSKVEATIQTASVDSNHAERDKHLRSDDFLDVDKYPTATFKSTKIEQTGDDTAKITGNFTLHGVTKPVTLDAKMIGYGADPWGGYRMGLEASTTLKLSDFGITKDLGPASESVAIIISVEGIKK</sequence>
<feature type="chain" id="PRO_5026713631" evidence="1">
    <location>
        <begin position="24"/>
        <end position="196"/>
    </location>
</feature>
<evidence type="ECO:0000313" key="4">
    <source>
        <dbReference type="Proteomes" id="UP000469421"/>
    </source>
</evidence>
<keyword evidence="4" id="KW-1185">Reference proteome</keyword>
<evidence type="ECO:0000256" key="1">
    <source>
        <dbReference type="SAM" id="SignalP"/>
    </source>
</evidence>
<dbReference type="InterPro" id="IPR007372">
    <property type="entry name" value="Lipid/polyisoprenoid-bd_YceI"/>
</dbReference>
<name>A0A6N7LPH5_9GAMM</name>
<keyword evidence="1" id="KW-0732">Signal</keyword>
<dbReference type="Pfam" id="PF04264">
    <property type="entry name" value="YceI"/>
    <property type="match status" value="1"/>
</dbReference>
<organism evidence="3 4">
    <name type="scientific">Alcanivorax sediminis</name>
    <dbReference type="NCBI Taxonomy" id="2663008"/>
    <lineage>
        <taxon>Bacteria</taxon>
        <taxon>Pseudomonadati</taxon>
        <taxon>Pseudomonadota</taxon>
        <taxon>Gammaproteobacteria</taxon>
        <taxon>Oceanospirillales</taxon>
        <taxon>Alcanivoracaceae</taxon>
        <taxon>Alcanivorax</taxon>
    </lineage>
</organism>
<gene>
    <name evidence="3" type="ORF">GFN93_02380</name>
</gene>
<dbReference type="PANTHER" id="PTHR34406">
    <property type="entry name" value="PROTEIN YCEI"/>
    <property type="match status" value="1"/>
</dbReference>
<accession>A0A6N7LPH5</accession>
<dbReference type="Proteomes" id="UP000469421">
    <property type="component" value="Unassembled WGS sequence"/>
</dbReference>
<dbReference type="InterPro" id="IPR036761">
    <property type="entry name" value="TTHA0802/YceI-like_sf"/>
</dbReference>
<dbReference type="AlphaFoldDB" id="A0A6N7LPH5"/>
<comment type="caution">
    <text evidence="3">The sequence shown here is derived from an EMBL/GenBank/DDBJ whole genome shotgun (WGS) entry which is preliminary data.</text>
</comment>
<dbReference type="RefSeq" id="WP_153498825.1">
    <property type="nucleotide sequence ID" value="NZ_JBMZXE010000004.1"/>
</dbReference>
<evidence type="ECO:0000259" key="2">
    <source>
        <dbReference type="SMART" id="SM00867"/>
    </source>
</evidence>
<dbReference type="NCBIfam" id="NF002994">
    <property type="entry name" value="PRK03757.1"/>
    <property type="match status" value="1"/>
</dbReference>
<dbReference type="SUPFAM" id="SSF101874">
    <property type="entry name" value="YceI-like"/>
    <property type="match status" value="1"/>
</dbReference>
<reference evidence="3 4" key="1">
    <citation type="submission" date="2019-10" db="EMBL/GenBank/DDBJ databases">
        <title>Alcanivorax sp.PA15-N-34 draft genome sequence.</title>
        <authorList>
            <person name="Liao X."/>
            <person name="Shao Z."/>
        </authorList>
    </citation>
    <scope>NUCLEOTIDE SEQUENCE [LARGE SCALE GENOMIC DNA]</scope>
    <source>
        <strain evidence="3 4">PA15-N-34</strain>
    </source>
</reference>
<dbReference type="Gene3D" id="2.40.128.110">
    <property type="entry name" value="Lipid/polyisoprenoid-binding, YceI-like"/>
    <property type="match status" value="1"/>
</dbReference>
<dbReference type="SMART" id="SM00867">
    <property type="entry name" value="YceI"/>
    <property type="match status" value="1"/>
</dbReference>
<proteinExistence type="predicted"/>
<dbReference type="PANTHER" id="PTHR34406:SF1">
    <property type="entry name" value="PROTEIN YCEI"/>
    <property type="match status" value="1"/>
</dbReference>
<dbReference type="EMBL" id="WIRE01000001">
    <property type="protein sequence ID" value="MQX52077.1"/>
    <property type="molecule type" value="Genomic_DNA"/>
</dbReference>
<protein>
    <submittedName>
        <fullName evidence="3">YceI family protein</fullName>
    </submittedName>
</protein>
<evidence type="ECO:0000313" key="3">
    <source>
        <dbReference type="EMBL" id="MQX52077.1"/>
    </source>
</evidence>
<feature type="domain" description="Lipid/polyisoprenoid-binding YceI-like" evidence="2">
    <location>
        <begin position="29"/>
        <end position="194"/>
    </location>
</feature>